<proteinExistence type="predicted"/>
<organism evidence="2 3">
    <name type="scientific">Helicobacter saguini</name>
    <dbReference type="NCBI Taxonomy" id="1548018"/>
    <lineage>
        <taxon>Bacteria</taxon>
        <taxon>Pseudomonadati</taxon>
        <taxon>Campylobacterota</taxon>
        <taxon>Epsilonproteobacteria</taxon>
        <taxon>Campylobacterales</taxon>
        <taxon>Helicobacteraceae</taxon>
        <taxon>Helicobacter</taxon>
    </lineage>
</organism>
<dbReference type="EMBL" id="JRMP02000009">
    <property type="protein sequence ID" value="TLD94203.1"/>
    <property type="molecule type" value="Genomic_DNA"/>
</dbReference>
<evidence type="ECO:0000313" key="3">
    <source>
        <dbReference type="Proteomes" id="UP000029714"/>
    </source>
</evidence>
<reference evidence="2 3" key="2">
    <citation type="journal article" date="2016" name="Infect. Immun.">
        <title>Helicobacter saguini, a Novel Helicobacter Isolated from Cotton-Top Tamarins with Ulcerative Colitis, Has Proinflammatory Properties and Induces Typhlocolitis and Dysplasia in Gnotobiotic IL-10-/- Mice.</title>
        <authorList>
            <person name="Shen Z."/>
            <person name="Mannion A."/>
            <person name="Whary M.T."/>
            <person name="Muthupalani S."/>
            <person name="Sheh A."/>
            <person name="Feng Y."/>
            <person name="Gong G."/>
            <person name="Vandamme P."/>
            <person name="Holcombe H.R."/>
            <person name="Paster B.J."/>
            <person name="Fox J.G."/>
        </authorList>
    </citation>
    <scope>NUCLEOTIDE SEQUENCE [LARGE SCALE GENOMIC DNA]</scope>
    <source>
        <strain evidence="2 3">MIT 97-6194</strain>
    </source>
</reference>
<comment type="caution">
    <text evidence="2">The sequence shown here is derived from an EMBL/GenBank/DDBJ whole genome shotgun (WGS) entry which is preliminary data.</text>
</comment>
<dbReference type="Proteomes" id="UP000029714">
    <property type="component" value="Unassembled WGS sequence"/>
</dbReference>
<reference evidence="2 3" key="1">
    <citation type="journal article" date="2014" name="Genome Announc.">
        <title>Draft genome sequences of eight enterohepatic helicobacter species isolated from both laboratory and wild rodents.</title>
        <authorList>
            <person name="Sheh A."/>
            <person name="Shen Z."/>
            <person name="Fox J.G."/>
        </authorList>
    </citation>
    <scope>NUCLEOTIDE SEQUENCE [LARGE SCALE GENOMIC DNA]</scope>
    <source>
        <strain evidence="2 3">MIT 97-6194</strain>
    </source>
</reference>
<dbReference type="Proteomes" id="UP000477070">
    <property type="component" value="Unassembled WGS sequence"/>
</dbReference>
<sequence length="255" mass="29189">MAFPFLKILSTAAAALPLIPKIIKGVKATFDTIKETFFSDNKKHKQNVIEIENKVIESKPIDVKTAKLIEISDINNILNEYKNKEIQGAKELENSLINMFQTQINIVIESLNNHINTSKLKRLKSEIHTHLQGHITKFISSEISLNNKECAKILNIVDNHTRSISMRKFINKKYIESIKIIKDKYSQILHNLSQNIKDSIESNINMQKTRLNFALNTLNNTSNISNIKQKQTAQLHLAKTMFIESNTLFNICDNS</sequence>
<keyword evidence="3" id="KW-1185">Reference proteome</keyword>
<evidence type="ECO:0000313" key="2">
    <source>
        <dbReference type="EMBL" id="TLD94203.1"/>
    </source>
</evidence>
<protein>
    <submittedName>
        <fullName evidence="2">Uncharacterized protein</fullName>
    </submittedName>
</protein>
<gene>
    <name evidence="1" type="ORF">DCO61_03805</name>
    <name evidence="2" type="ORF">LS64_006800</name>
</gene>
<dbReference type="STRING" id="1548018.LS64_13995"/>
<dbReference type="RefSeq" id="WP_034573853.1">
    <property type="nucleotide sequence ID" value="NZ_JRMP02000009.1"/>
</dbReference>
<accession>A0A347VSG7</accession>
<name>A0A347VSG7_9HELI</name>
<evidence type="ECO:0000313" key="1">
    <source>
        <dbReference type="EMBL" id="MWV69161.1"/>
    </source>
</evidence>
<evidence type="ECO:0000313" key="4">
    <source>
        <dbReference type="Proteomes" id="UP000477070"/>
    </source>
</evidence>
<dbReference type="AlphaFoldDB" id="A0A347VSG7"/>
<reference evidence="1 4" key="4">
    <citation type="submission" date="2019-12" db="EMBL/GenBank/DDBJ databases">
        <title>Multi-Generational Helicobacter saguini Isolates.</title>
        <authorList>
            <person name="Mannion A."/>
            <person name="Shen Z."/>
            <person name="Fox J.G."/>
        </authorList>
    </citation>
    <scope>NUCLEOTIDE SEQUENCE [LARGE SCALE GENOMIC DNA]</scope>
    <source>
        <strain evidence="1">16-048</strain>
        <strain evidence="4">16-048 (F4)</strain>
    </source>
</reference>
<reference evidence="2" key="3">
    <citation type="submission" date="2018-04" db="EMBL/GenBank/DDBJ databases">
        <authorList>
            <person name="Sheh A."/>
            <person name="Shen Z."/>
            <person name="Mannion A.J."/>
            <person name="Fox J.G."/>
        </authorList>
    </citation>
    <scope>NUCLEOTIDE SEQUENCE</scope>
    <source>
        <strain evidence="2">MIT 97-6194</strain>
    </source>
</reference>
<dbReference type="EMBL" id="QBIU01000001">
    <property type="protein sequence ID" value="MWV69161.1"/>
    <property type="molecule type" value="Genomic_DNA"/>
</dbReference>